<gene>
    <name evidence="1" type="ORF">RHMOL_Rhmol08G0111200</name>
</gene>
<dbReference type="EMBL" id="CM046395">
    <property type="protein sequence ID" value="KAI8542081.1"/>
    <property type="molecule type" value="Genomic_DNA"/>
</dbReference>
<evidence type="ECO:0000313" key="1">
    <source>
        <dbReference type="EMBL" id="KAI8542081.1"/>
    </source>
</evidence>
<accession>A0ACC0MM06</accession>
<evidence type="ECO:0000313" key="2">
    <source>
        <dbReference type="Proteomes" id="UP001062846"/>
    </source>
</evidence>
<proteinExistence type="predicted"/>
<comment type="caution">
    <text evidence="1">The sequence shown here is derived from an EMBL/GenBank/DDBJ whole genome shotgun (WGS) entry which is preliminary data.</text>
</comment>
<protein>
    <submittedName>
        <fullName evidence="1">Uncharacterized protein</fullName>
    </submittedName>
</protein>
<organism evidence="1 2">
    <name type="scientific">Rhododendron molle</name>
    <name type="common">Chinese azalea</name>
    <name type="synonym">Azalea mollis</name>
    <dbReference type="NCBI Taxonomy" id="49168"/>
    <lineage>
        <taxon>Eukaryota</taxon>
        <taxon>Viridiplantae</taxon>
        <taxon>Streptophyta</taxon>
        <taxon>Embryophyta</taxon>
        <taxon>Tracheophyta</taxon>
        <taxon>Spermatophyta</taxon>
        <taxon>Magnoliopsida</taxon>
        <taxon>eudicotyledons</taxon>
        <taxon>Gunneridae</taxon>
        <taxon>Pentapetalae</taxon>
        <taxon>asterids</taxon>
        <taxon>Ericales</taxon>
        <taxon>Ericaceae</taxon>
        <taxon>Ericoideae</taxon>
        <taxon>Rhodoreae</taxon>
        <taxon>Rhododendron</taxon>
    </lineage>
</organism>
<reference evidence="1" key="1">
    <citation type="submission" date="2022-02" db="EMBL/GenBank/DDBJ databases">
        <title>Plant Genome Project.</title>
        <authorList>
            <person name="Zhang R.-G."/>
        </authorList>
    </citation>
    <scope>NUCLEOTIDE SEQUENCE</scope>
    <source>
        <strain evidence="1">AT1</strain>
    </source>
</reference>
<name>A0ACC0MM06_RHOML</name>
<dbReference type="Proteomes" id="UP001062846">
    <property type="component" value="Chromosome 8"/>
</dbReference>
<sequence length="103" mass="12231">MRALGRRGSDPWRWRREFTPAKAEEFRWGERERGRNMVWRLPPPWGGRRMRVADSSEIRGAEEERRTTEGLSRKENRIKTVAGKRDVGRAIEDGNKKDPKREK</sequence>
<keyword evidence="2" id="KW-1185">Reference proteome</keyword>